<accession>A0A0F9FRR8</accession>
<name>A0A0F9FRR8_9ZZZZ</name>
<comment type="caution">
    <text evidence="1">The sequence shown here is derived from an EMBL/GenBank/DDBJ whole genome shotgun (WGS) entry which is preliminary data.</text>
</comment>
<sequence>MTGSYPDDRVLVTQLYGSGAYPDTRLAVLSDENRFDIVPGNGNYVRAFECEYCGAGYVADILNEHGIKCPGCTAWTSAEQLKAALDEIEQKGSIQYYNATGKNHVVANWQGMNKLIGGMSNLKRCFVNECGCQALPGSRHCAVHGGMILRHMYKAYTCYQCGVLNSLRRVLVHGKCPACEAPILSTWEGREITPDNIATVQDEMAEIYDWRT</sequence>
<gene>
    <name evidence="1" type="ORF">LCGC14_1920530</name>
</gene>
<dbReference type="EMBL" id="LAZR01020445">
    <property type="protein sequence ID" value="KKL88858.1"/>
    <property type="molecule type" value="Genomic_DNA"/>
</dbReference>
<reference evidence="1" key="1">
    <citation type="journal article" date="2015" name="Nature">
        <title>Complex archaea that bridge the gap between prokaryotes and eukaryotes.</title>
        <authorList>
            <person name="Spang A."/>
            <person name="Saw J.H."/>
            <person name="Jorgensen S.L."/>
            <person name="Zaremba-Niedzwiedzka K."/>
            <person name="Martijn J."/>
            <person name="Lind A.E."/>
            <person name="van Eijk R."/>
            <person name="Schleper C."/>
            <person name="Guy L."/>
            <person name="Ettema T.J."/>
        </authorList>
    </citation>
    <scope>NUCLEOTIDE SEQUENCE</scope>
</reference>
<proteinExistence type="predicted"/>
<organism evidence="1">
    <name type="scientific">marine sediment metagenome</name>
    <dbReference type="NCBI Taxonomy" id="412755"/>
    <lineage>
        <taxon>unclassified sequences</taxon>
        <taxon>metagenomes</taxon>
        <taxon>ecological metagenomes</taxon>
    </lineage>
</organism>
<protein>
    <submittedName>
        <fullName evidence="1">Uncharacterized protein</fullName>
    </submittedName>
</protein>
<dbReference type="AlphaFoldDB" id="A0A0F9FRR8"/>
<evidence type="ECO:0000313" key="1">
    <source>
        <dbReference type="EMBL" id="KKL88858.1"/>
    </source>
</evidence>